<feature type="chain" id="PRO_5012359521" description="Outer membrane protein beta-barrel domain-containing protein" evidence="1">
    <location>
        <begin position="27"/>
        <end position="213"/>
    </location>
</feature>
<dbReference type="Proteomes" id="UP000228621">
    <property type="component" value="Unassembled WGS sequence"/>
</dbReference>
<evidence type="ECO:0008006" key="4">
    <source>
        <dbReference type="Google" id="ProtNLM"/>
    </source>
</evidence>
<dbReference type="OrthoDB" id="6311672at2"/>
<comment type="caution">
    <text evidence="2">The sequence shown here is derived from an EMBL/GenBank/DDBJ whole genome shotgun (WGS) entry which is preliminary data.</text>
</comment>
<keyword evidence="3" id="KW-1185">Reference proteome</keyword>
<dbReference type="AlphaFoldDB" id="A0A2A5JQD8"/>
<accession>A0A2A5JQD8</accession>
<keyword evidence="1" id="KW-0732">Signal</keyword>
<dbReference type="RefSeq" id="WP_099642224.1">
    <property type="nucleotide sequence ID" value="NZ_NKHF01000051.1"/>
</dbReference>
<feature type="signal peptide" evidence="1">
    <location>
        <begin position="1"/>
        <end position="26"/>
    </location>
</feature>
<evidence type="ECO:0000256" key="1">
    <source>
        <dbReference type="SAM" id="SignalP"/>
    </source>
</evidence>
<evidence type="ECO:0000313" key="2">
    <source>
        <dbReference type="EMBL" id="PCK31587.1"/>
    </source>
</evidence>
<organism evidence="2 3">
    <name type="scientific">Pseudoalteromonas piscicida</name>
    <dbReference type="NCBI Taxonomy" id="43662"/>
    <lineage>
        <taxon>Bacteria</taxon>
        <taxon>Pseudomonadati</taxon>
        <taxon>Pseudomonadota</taxon>
        <taxon>Gammaproteobacteria</taxon>
        <taxon>Alteromonadales</taxon>
        <taxon>Pseudoalteromonadaceae</taxon>
        <taxon>Pseudoalteromonas</taxon>
    </lineage>
</organism>
<protein>
    <recommendedName>
        <fullName evidence="4">Outer membrane protein beta-barrel domain-containing protein</fullName>
    </recommendedName>
</protein>
<reference evidence="3" key="1">
    <citation type="journal article" date="2019" name="Genome Announc.">
        <title>Draft Genome Sequence of Pseudoalteromonas piscicida Strain 36Y ROTHPW, an Hypersaline Seawater Isolate from the South Coast of Sonora, Mexico.</title>
        <authorList>
            <person name="Sanchez-Diaz R."/>
            <person name="Molina-Garza Z.J."/>
            <person name="Cruz-Suarez L.E."/>
            <person name="Selvin J."/>
            <person name="Kiran G.S."/>
            <person name="Ibarra-Gamez J.C."/>
            <person name="Gomez-Gil B."/>
            <person name="Galaviz-Silva L."/>
        </authorList>
    </citation>
    <scope>NUCLEOTIDE SEQUENCE [LARGE SCALE GENOMIC DNA]</scope>
    <source>
        <strain evidence="3">36Y_RITHPW</strain>
    </source>
</reference>
<dbReference type="EMBL" id="NKHF01000051">
    <property type="protein sequence ID" value="PCK31587.1"/>
    <property type="molecule type" value="Genomic_DNA"/>
</dbReference>
<proteinExistence type="predicted"/>
<name>A0A2A5JQD8_PSEO7</name>
<gene>
    <name evidence="2" type="ORF">CEX98_11525</name>
</gene>
<sequence length="213" mass="23678">MRTSLKKKKQAMLSLALLLAGTTVQASTFEEHISVEASNVMAGGFGIDAIYIDVDNAVADFGLGLNYRKAVDITPTKSSWVDTATAYFRVDYRIASKEQSTIEQKEMEFGLNLTFSDSLQVFAEVGVLYDSLELSGHASTTQYDTSALGMRFNYLGDFTIVPAIEYRDSDLTSDFGYSITFEKRASEEGIKPSYGYKQIGDEKSVFVNLLYRF</sequence>
<evidence type="ECO:0000313" key="3">
    <source>
        <dbReference type="Proteomes" id="UP000228621"/>
    </source>
</evidence>